<gene>
    <name evidence="3" type="ORF">HannXRQ_Chr05g0157511</name>
    <name evidence="2" type="ORF">HanXRQr2_Chr05g0227051</name>
</gene>
<protein>
    <submittedName>
        <fullName evidence="2 3">Transcriptional coactivator Hfi1/Transcriptional adapter 1</fullName>
    </submittedName>
</protein>
<dbReference type="EMBL" id="MNCJ02000320">
    <property type="protein sequence ID" value="KAF5806908.1"/>
    <property type="molecule type" value="Genomic_DNA"/>
</dbReference>
<dbReference type="GO" id="GO:0003713">
    <property type="term" value="F:transcription coactivator activity"/>
    <property type="evidence" value="ECO:0000318"/>
    <property type="project" value="GO_Central"/>
</dbReference>
<reference evidence="3" key="2">
    <citation type="submission" date="2017-02" db="EMBL/GenBank/DDBJ databases">
        <title>Sunflower complete genome.</title>
        <authorList>
            <person name="Langlade N."/>
            <person name="Munos S."/>
        </authorList>
    </citation>
    <scope>NUCLEOTIDE SEQUENCE [LARGE SCALE GENOMIC DNA]</scope>
    <source>
        <tissue evidence="3">Leaves</tissue>
    </source>
</reference>
<dbReference type="FunCoup" id="A0A251USL8">
    <property type="interactions" value="945"/>
</dbReference>
<dbReference type="PANTHER" id="PTHR21277:SF35">
    <property type="entry name" value="TRANSCRIPTIONAL COACTIVATOR HFI1_TRANSCRIPTIONAL ADAPTER 1-RELATED"/>
    <property type="match status" value="1"/>
</dbReference>
<dbReference type="OrthoDB" id="10264870at2759"/>
<reference evidence="2 4" key="1">
    <citation type="journal article" date="2017" name="Nature">
        <title>The sunflower genome provides insights into oil metabolism, flowering and Asterid evolution.</title>
        <authorList>
            <person name="Badouin H."/>
            <person name="Gouzy J."/>
            <person name="Grassa C.J."/>
            <person name="Murat F."/>
            <person name="Staton S.E."/>
            <person name="Cottret L."/>
            <person name="Lelandais-Briere C."/>
            <person name="Owens G.L."/>
            <person name="Carrere S."/>
            <person name="Mayjonade B."/>
            <person name="Legrand L."/>
            <person name="Gill N."/>
            <person name="Kane N.C."/>
            <person name="Bowers J.E."/>
            <person name="Hubner S."/>
            <person name="Bellec A."/>
            <person name="Berard A."/>
            <person name="Berges H."/>
            <person name="Blanchet N."/>
            <person name="Boniface M.C."/>
            <person name="Brunel D."/>
            <person name="Catrice O."/>
            <person name="Chaidir N."/>
            <person name="Claudel C."/>
            <person name="Donnadieu C."/>
            <person name="Faraut T."/>
            <person name="Fievet G."/>
            <person name="Helmstetter N."/>
            <person name="King M."/>
            <person name="Knapp S.J."/>
            <person name="Lai Z."/>
            <person name="Le Paslier M.C."/>
            <person name="Lippi Y."/>
            <person name="Lorenzon L."/>
            <person name="Mandel J.R."/>
            <person name="Marage G."/>
            <person name="Marchand G."/>
            <person name="Marquand E."/>
            <person name="Bret-Mestries E."/>
            <person name="Morien E."/>
            <person name="Nambeesan S."/>
            <person name="Nguyen T."/>
            <person name="Pegot-Espagnet P."/>
            <person name="Pouilly N."/>
            <person name="Raftis F."/>
            <person name="Sallet E."/>
            <person name="Schiex T."/>
            <person name="Thomas J."/>
            <person name="Vandecasteele C."/>
            <person name="Vares D."/>
            <person name="Vear F."/>
            <person name="Vautrin S."/>
            <person name="Crespi M."/>
            <person name="Mangin B."/>
            <person name="Burke J.M."/>
            <person name="Salse J."/>
            <person name="Munos S."/>
            <person name="Vincourt P."/>
            <person name="Rieseberg L.H."/>
            <person name="Langlade N.B."/>
        </authorList>
    </citation>
    <scope>NUCLEOTIDE SEQUENCE [LARGE SCALE GENOMIC DNA]</scope>
    <source>
        <strain evidence="4">cv. SF193</strain>
        <tissue evidence="2">Leaves</tissue>
    </source>
</reference>
<accession>A0A251USL8</accession>
<dbReference type="Proteomes" id="UP000215914">
    <property type="component" value="Chromosome 5"/>
</dbReference>
<evidence type="ECO:0000313" key="2">
    <source>
        <dbReference type="EMBL" id="KAF5806908.1"/>
    </source>
</evidence>
<proteinExistence type="predicted"/>
<name>A0A251USL8_HELAN</name>
<dbReference type="InParanoid" id="A0A251USL8"/>
<dbReference type="PANTHER" id="PTHR21277">
    <property type="entry name" value="TRANSCRIPTIONAL ADAPTER 1"/>
    <property type="match status" value="1"/>
</dbReference>
<dbReference type="AlphaFoldDB" id="A0A251USL8"/>
<feature type="region of interest" description="Disordered" evidence="1">
    <location>
        <begin position="122"/>
        <end position="149"/>
    </location>
</feature>
<reference evidence="2" key="3">
    <citation type="submission" date="2020-06" db="EMBL/GenBank/DDBJ databases">
        <title>Helianthus annuus Genome sequencing and assembly Release 2.</title>
        <authorList>
            <person name="Gouzy J."/>
            <person name="Langlade N."/>
            <person name="Munos S."/>
        </authorList>
    </citation>
    <scope>NUCLEOTIDE SEQUENCE</scope>
    <source>
        <tissue evidence="2">Leaves</tissue>
    </source>
</reference>
<organism evidence="3 4">
    <name type="scientific">Helianthus annuus</name>
    <name type="common">Common sunflower</name>
    <dbReference type="NCBI Taxonomy" id="4232"/>
    <lineage>
        <taxon>Eukaryota</taxon>
        <taxon>Viridiplantae</taxon>
        <taxon>Streptophyta</taxon>
        <taxon>Embryophyta</taxon>
        <taxon>Tracheophyta</taxon>
        <taxon>Spermatophyta</taxon>
        <taxon>Magnoliopsida</taxon>
        <taxon>eudicotyledons</taxon>
        <taxon>Gunneridae</taxon>
        <taxon>Pentapetalae</taxon>
        <taxon>asterids</taxon>
        <taxon>campanulids</taxon>
        <taxon>Asterales</taxon>
        <taxon>Asteraceae</taxon>
        <taxon>Asteroideae</taxon>
        <taxon>Heliantheae alliance</taxon>
        <taxon>Heliantheae</taxon>
        <taxon>Helianthus</taxon>
    </lineage>
</organism>
<evidence type="ECO:0000313" key="3">
    <source>
        <dbReference type="EMBL" id="OTG26335.1"/>
    </source>
</evidence>
<feature type="compositionally biased region" description="Basic and acidic residues" evidence="1">
    <location>
        <begin position="124"/>
        <end position="135"/>
    </location>
</feature>
<sequence>MQPPKQHSWINLVEVKGQLVKKLGMERSNRYFDYLNRFLSLKLSKREFDKLCLTTIGKDNIRLHNQLICAVLKNAWLVTVGSKKPLDVVYHENGSVPVVTRVTSPLNLANGDILPPSVRKARTGARDRRVVDRKSALGPNGSTNFTPFSSSTPQTGDFCVVENGESSSSNHQELMKQAENGALVSVNRVEQTEPLCKTDGKIIHAPLGVPHFPITIGGTHMGNNSKCVGVLHIDGLLDTTTLKERMEQITTFHGIQHVSMDCANVLNRGLDVYLKGLIRSCVELNGSRSSVHKPTQNDSVKHLNLIQPVNDVLPGHHHQMQELEQEQEQKPKRLVNLLDFTVAMELNRKQLGDDWPILLEKICCTHDFEE</sequence>
<dbReference type="Gramene" id="mRNA:HanXRQr2_Chr05g0227051">
    <property type="protein sequence ID" value="CDS:HanXRQr2_Chr05g0227051.1"/>
    <property type="gene ID" value="HanXRQr2_Chr05g0227051"/>
</dbReference>
<dbReference type="GO" id="GO:0000124">
    <property type="term" value="C:SAGA complex"/>
    <property type="evidence" value="ECO:0000318"/>
    <property type="project" value="GO_Central"/>
</dbReference>
<dbReference type="GO" id="GO:0006357">
    <property type="term" value="P:regulation of transcription by RNA polymerase II"/>
    <property type="evidence" value="ECO:0000318"/>
    <property type="project" value="GO_Central"/>
</dbReference>
<evidence type="ECO:0000313" key="4">
    <source>
        <dbReference type="Proteomes" id="UP000215914"/>
    </source>
</evidence>
<feature type="compositionally biased region" description="Low complexity" evidence="1">
    <location>
        <begin position="140"/>
        <end position="149"/>
    </location>
</feature>
<keyword evidence="4" id="KW-1185">Reference proteome</keyword>
<dbReference type="InterPro" id="IPR024738">
    <property type="entry name" value="Hfi1/Tada1"/>
</dbReference>
<dbReference type="Pfam" id="PF12767">
    <property type="entry name" value="SAGA-Tad1"/>
    <property type="match status" value="1"/>
</dbReference>
<evidence type="ECO:0000256" key="1">
    <source>
        <dbReference type="SAM" id="MobiDB-lite"/>
    </source>
</evidence>
<dbReference type="STRING" id="4232.A0A251USL8"/>
<dbReference type="EMBL" id="CM007894">
    <property type="protein sequence ID" value="OTG26335.1"/>
    <property type="molecule type" value="Genomic_DNA"/>
</dbReference>